<gene>
    <name evidence="2" type="ORF">NQ314_010915</name>
</gene>
<dbReference type="SUPFAM" id="SSF46934">
    <property type="entry name" value="UBA-like"/>
    <property type="match status" value="1"/>
</dbReference>
<dbReference type="Proteomes" id="UP001162156">
    <property type="component" value="Unassembled WGS sequence"/>
</dbReference>
<dbReference type="EMBL" id="JANEYF010003027">
    <property type="protein sequence ID" value="KAJ8940081.1"/>
    <property type="molecule type" value="Genomic_DNA"/>
</dbReference>
<keyword evidence="3" id="KW-1185">Reference proteome</keyword>
<proteinExistence type="predicted"/>
<dbReference type="AlphaFoldDB" id="A0AAV8XNU1"/>
<accession>A0AAV8XNU1</accession>
<dbReference type="InterPro" id="IPR015940">
    <property type="entry name" value="UBA"/>
</dbReference>
<dbReference type="PROSITE" id="PS50030">
    <property type="entry name" value="UBA"/>
    <property type="match status" value="1"/>
</dbReference>
<sequence length="74" mass="8096">MAATSSSVPKISNNVNATITNTQNILPSDKFSEADIREITALGFSREQVIFELRRFNGDKTQATAALFAKSLTF</sequence>
<protein>
    <recommendedName>
        <fullName evidence="1">UBA domain-containing protein</fullName>
    </recommendedName>
</protein>
<reference evidence="2" key="1">
    <citation type="journal article" date="2023" name="Insect Mol. Biol.">
        <title>Genome sequencing provides insights into the evolution of gene families encoding plant cell wall-degrading enzymes in longhorned beetles.</title>
        <authorList>
            <person name="Shin N.R."/>
            <person name="Okamura Y."/>
            <person name="Kirsch R."/>
            <person name="Pauchet Y."/>
        </authorList>
    </citation>
    <scope>NUCLEOTIDE SEQUENCE</scope>
    <source>
        <strain evidence="2">RBIC_L_NR</strain>
    </source>
</reference>
<evidence type="ECO:0000313" key="2">
    <source>
        <dbReference type="EMBL" id="KAJ8940081.1"/>
    </source>
</evidence>
<evidence type="ECO:0000313" key="3">
    <source>
        <dbReference type="Proteomes" id="UP001162156"/>
    </source>
</evidence>
<evidence type="ECO:0000259" key="1">
    <source>
        <dbReference type="PROSITE" id="PS50030"/>
    </source>
</evidence>
<comment type="caution">
    <text evidence="2">The sequence shown here is derived from an EMBL/GenBank/DDBJ whole genome shotgun (WGS) entry which is preliminary data.</text>
</comment>
<feature type="domain" description="UBA" evidence="1">
    <location>
        <begin position="30"/>
        <end position="70"/>
    </location>
</feature>
<organism evidence="2 3">
    <name type="scientific">Rhamnusium bicolor</name>
    <dbReference type="NCBI Taxonomy" id="1586634"/>
    <lineage>
        <taxon>Eukaryota</taxon>
        <taxon>Metazoa</taxon>
        <taxon>Ecdysozoa</taxon>
        <taxon>Arthropoda</taxon>
        <taxon>Hexapoda</taxon>
        <taxon>Insecta</taxon>
        <taxon>Pterygota</taxon>
        <taxon>Neoptera</taxon>
        <taxon>Endopterygota</taxon>
        <taxon>Coleoptera</taxon>
        <taxon>Polyphaga</taxon>
        <taxon>Cucujiformia</taxon>
        <taxon>Chrysomeloidea</taxon>
        <taxon>Cerambycidae</taxon>
        <taxon>Lepturinae</taxon>
        <taxon>Rhagiini</taxon>
        <taxon>Rhamnusium</taxon>
    </lineage>
</organism>
<name>A0AAV8XNU1_9CUCU</name>
<dbReference type="InterPro" id="IPR009060">
    <property type="entry name" value="UBA-like_sf"/>
</dbReference>
<dbReference type="Gene3D" id="1.10.8.10">
    <property type="entry name" value="DNA helicase RuvA subunit, C-terminal domain"/>
    <property type="match status" value="1"/>
</dbReference>